<gene>
    <name evidence="7" type="ORF">CANTADRAFT_47309</name>
</gene>
<dbReference type="Pfam" id="PF01554">
    <property type="entry name" value="MatE"/>
    <property type="match status" value="2"/>
</dbReference>
<dbReference type="NCBIfam" id="TIGR00797">
    <property type="entry name" value="matE"/>
    <property type="match status" value="1"/>
</dbReference>
<evidence type="ECO:0000313" key="7">
    <source>
        <dbReference type="EMBL" id="ODV80762.1"/>
    </source>
</evidence>
<evidence type="ECO:0000313" key="8">
    <source>
        <dbReference type="Proteomes" id="UP000094285"/>
    </source>
</evidence>
<evidence type="ECO:0000256" key="3">
    <source>
        <dbReference type="ARBA" id="ARBA00022692"/>
    </source>
</evidence>
<dbReference type="PANTHER" id="PTHR11206">
    <property type="entry name" value="MULTIDRUG RESISTANCE PROTEIN"/>
    <property type="match status" value="1"/>
</dbReference>
<dbReference type="GO" id="GO:0016020">
    <property type="term" value="C:membrane"/>
    <property type="evidence" value="ECO:0007669"/>
    <property type="project" value="UniProtKB-SubCell"/>
</dbReference>
<dbReference type="GeneID" id="30983583"/>
<evidence type="ECO:0000256" key="2">
    <source>
        <dbReference type="ARBA" id="ARBA00010199"/>
    </source>
</evidence>
<sequence>MTRSETSPFLAPRRSYNSFSDIDESDIVSYVLQRRASMASMARDNVPYTFAAANPVVPQDLTRTRSHASMVTSHTLDVSDILSAHSVRPEPETDVSTEVQALLGYSFPLILTFLLKYSFTVASVFSVGRLGLKELAAVSLSTMTANISGYAIIQGVSTCLDTLCAQAYGRKDYRMVGVHAIRCSYFLLLLFVPMFVLWVFGATPILIAICGHDKAELCQLAGDYLRVLSFGIPGFILFEVATHFLQCQNIFHASTYVLAFCAPLNAFLNYFLVWDKTYGLGFIGAPLSVAITDWVMCFMIFAYIFWVKGYECWPKESVFHAIFFRNWSKMINLSVPGVLMVEAEWLAFEIITFTAASFGTDVLAAQSIVTTTCALMYQIPLAFSVTISTRVAWYIGAASKRAAITATRSSIMCSLTLGLMTGIFLFAFRRPLASLYTNDQSVIDFAAKVLVVASIYQLNEFLSCASGGVLRGQGRQKIGGYMNLFSYYFLALPSAFIFAFYFKLELIGLWLGMIIALVVTSTLQLYFVVTSDWDYIITQSINEAILDENNIS</sequence>
<comment type="subcellular location">
    <subcellularLocation>
        <location evidence="1">Membrane</location>
        <topology evidence="1">Multi-pass membrane protein</topology>
    </subcellularLocation>
</comment>
<dbReference type="InterPro" id="IPR002528">
    <property type="entry name" value="MATE_fam"/>
</dbReference>
<feature type="transmembrane region" description="Helical" evidence="6">
    <location>
        <begin position="482"/>
        <end position="501"/>
    </location>
</feature>
<dbReference type="STRING" id="984487.A0A1E4SMZ9"/>
<feature type="transmembrane region" description="Helical" evidence="6">
    <location>
        <begin position="257"/>
        <end position="274"/>
    </location>
</feature>
<evidence type="ECO:0000256" key="5">
    <source>
        <dbReference type="ARBA" id="ARBA00023136"/>
    </source>
</evidence>
<protein>
    <submittedName>
        <fullName evidence="7">Ethionine resistance protein</fullName>
    </submittedName>
</protein>
<keyword evidence="4 6" id="KW-1133">Transmembrane helix</keyword>
<name>A0A1E4SMZ9_9ASCO</name>
<dbReference type="GO" id="GO:0042910">
    <property type="term" value="F:xenobiotic transmembrane transporter activity"/>
    <property type="evidence" value="ECO:0007669"/>
    <property type="project" value="InterPro"/>
</dbReference>
<keyword evidence="3 6" id="KW-0812">Transmembrane</keyword>
<feature type="transmembrane region" description="Helical" evidence="6">
    <location>
        <begin position="102"/>
        <end position="127"/>
    </location>
</feature>
<feature type="transmembrane region" description="Helical" evidence="6">
    <location>
        <begin position="449"/>
        <end position="470"/>
    </location>
</feature>
<comment type="similarity">
    <text evidence="2">Belongs to the multi antimicrobial extrusion (MATE) (TC 2.A.66.1) family.</text>
</comment>
<dbReference type="OrthoDB" id="2126698at2759"/>
<feature type="transmembrane region" description="Helical" evidence="6">
    <location>
        <begin position="410"/>
        <end position="429"/>
    </location>
</feature>
<dbReference type="GO" id="GO:0015297">
    <property type="term" value="F:antiporter activity"/>
    <property type="evidence" value="ECO:0007669"/>
    <property type="project" value="InterPro"/>
</dbReference>
<feature type="transmembrane region" description="Helical" evidence="6">
    <location>
        <begin position="507"/>
        <end position="529"/>
    </location>
</feature>
<dbReference type="Proteomes" id="UP000094285">
    <property type="component" value="Unassembled WGS sequence"/>
</dbReference>
<keyword evidence="5 6" id="KW-0472">Membrane</keyword>
<dbReference type="GO" id="GO:1990961">
    <property type="term" value="P:xenobiotic detoxification by transmembrane export across the plasma membrane"/>
    <property type="evidence" value="ECO:0007669"/>
    <property type="project" value="InterPro"/>
</dbReference>
<evidence type="ECO:0000256" key="4">
    <source>
        <dbReference type="ARBA" id="ARBA00022989"/>
    </source>
</evidence>
<dbReference type="EMBL" id="KV453910">
    <property type="protein sequence ID" value="ODV80762.1"/>
    <property type="molecule type" value="Genomic_DNA"/>
</dbReference>
<reference evidence="8" key="1">
    <citation type="submission" date="2016-05" db="EMBL/GenBank/DDBJ databases">
        <title>Comparative genomics of biotechnologically important yeasts.</title>
        <authorList>
            <consortium name="DOE Joint Genome Institute"/>
            <person name="Riley R."/>
            <person name="Haridas S."/>
            <person name="Wolfe K.H."/>
            <person name="Lopes M.R."/>
            <person name="Hittinger C.T."/>
            <person name="Goker M."/>
            <person name="Salamov A."/>
            <person name="Wisecaver J."/>
            <person name="Long T.M."/>
            <person name="Aerts A.L."/>
            <person name="Barry K."/>
            <person name="Choi C."/>
            <person name="Clum A."/>
            <person name="Coughlan A.Y."/>
            <person name="Deshpande S."/>
            <person name="Douglass A.P."/>
            <person name="Hanson S.J."/>
            <person name="Klenk H.-P."/>
            <person name="Labutti K."/>
            <person name="Lapidus A."/>
            <person name="Lindquist E."/>
            <person name="Lipzen A."/>
            <person name="Meier-Kolthoff J.P."/>
            <person name="Ohm R.A."/>
            <person name="Otillar R.P."/>
            <person name="Pangilinan J."/>
            <person name="Peng Y."/>
            <person name="Rokas A."/>
            <person name="Rosa C.A."/>
            <person name="Scheuner C."/>
            <person name="Sibirny A.A."/>
            <person name="Slot J.C."/>
            <person name="Stielow J.B."/>
            <person name="Sun H."/>
            <person name="Kurtzman C.P."/>
            <person name="Blackwell M."/>
            <person name="Grigoriev I.V."/>
            <person name="Jeffries T.W."/>
        </authorList>
    </citation>
    <scope>NUCLEOTIDE SEQUENCE [LARGE SCALE GENOMIC DNA]</scope>
    <source>
        <strain evidence="8">NRRL Y-17324</strain>
    </source>
</reference>
<evidence type="ECO:0000256" key="6">
    <source>
        <dbReference type="SAM" id="Phobius"/>
    </source>
</evidence>
<keyword evidence="8" id="KW-1185">Reference proteome</keyword>
<accession>A0A1E4SMZ9</accession>
<feature type="transmembrane region" description="Helical" evidence="6">
    <location>
        <begin position="185"/>
        <end position="207"/>
    </location>
</feature>
<proteinExistence type="inferred from homology"/>
<feature type="transmembrane region" description="Helical" evidence="6">
    <location>
        <begin position="280"/>
        <end position="306"/>
    </location>
</feature>
<feature type="transmembrane region" description="Helical" evidence="6">
    <location>
        <begin position="147"/>
        <end position="164"/>
    </location>
</feature>
<dbReference type="CDD" id="cd13132">
    <property type="entry name" value="MATE_eukaryotic"/>
    <property type="match status" value="1"/>
</dbReference>
<organism evidence="7 8">
    <name type="scientific">Suhomyces tanzawaensis NRRL Y-17324</name>
    <dbReference type="NCBI Taxonomy" id="984487"/>
    <lineage>
        <taxon>Eukaryota</taxon>
        <taxon>Fungi</taxon>
        <taxon>Dikarya</taxon>
        <taxon>Ascomycota</taxon>
        <taxon>Saccharomycotina</taxon>
        <taxon>Pichiomycetes</taxon>
        <taxon>Debaryomycetaceae</taxon>
        <taxon>Suhomyces</taxon>
    </lineage>
</organism>
<dbReference type="RefSeq" id="XP_020065884.1">
    <property type="nucleotide sequence ID" value="XM_020209447.1"/>
</dbReference>
<evidence type="ECO:0000256" key="1">
    <source>
        <dbReference type="ARBA" id="ARBA00004141"/>
    </source>
</evidence>
<feature type="transmembrane region" description="Helical" evidence="6">
    <location>
        <begin position="227"/>
        <end position="245"/>
    </location>
</feature>
<dbReference type="AlphaFoldDB" id="A0A1E4SMZ9"/>
<dbReference type="InterPro" id="IPR045069">
    <property type="entry name" value="MATE_euk"/>
</dbReference>